<evidence type="ECO:0000256" key="20">
    <source>
        <dbReference type="SAM" id="MobiDB-lite"/>
    </source>
</evidence>
<evidence type="ECO:0000256" key="19">
    <source>
        <dbReference type="PROSITE-ProRule" id="PRU00023"/>
    </source>
</evidence>
<protein>
    <recommendedName>
        <fullName evidence="5">Tonsoku-like protein</fullName>
    </recommendedName>
</protein>
<evidence type="ECO:0000256" key="8">
    <source>
        <dbReference type="ARBA" id="ARBA00022537"/>
    </source>
</evidence>
<evidence type="ECO:0000256" key="4">
    <source>
        <dbReference type="ARBA" id="ARBA00010999"/>
    </source>
</evidence>
<keyword evidence="14" id="KW-0800">Toxin</keyword>
<dbReference type="GO" id="GO:0044218">
    <property type="term" value="C:other organism cell membrane"/>
    <property type="evidence" value="ECO:0007669"/>
    <property type="project" value="UniProtKB-KW"/>
</dbReference>
<name>A0A9D4P9J9_RHISA</name>
<dbReference type="InterPro" id="IPR036770">
    <property type="entry name" value="Ankyrin_rpt-contain_sf"/>
</dbReference>
<feature type="compositionally biased region" description="Basic and acidic residues" evidence="20">
    <location>
        <begin position="339"/>
        <end position="353"/>
    </location>
</feature>
<keyword evidence="22" id="KW-1185">Reference proteome</keyword>
<dbReference type="InterPro" id="IPR002110">
    <property type="entry name" value="Ankyrin_rpt"/>
</dbReference>
<evidence type="ECO:0000256" key="6">
    <source>
        <dbReference type="ARBA" id="ARBA00022454"/>
    </source>
</evidence>
<dbReference type="InterPro" id="IPR001611">
    <property type="entry name" value="Leu-rich_rpt"/>
</dbReference>
<reference evidence="21" key="1">
    <citation type="journal article" date="2020" name="Cell">
        <title>Large-Scale Comparative Analyses of Tick Genomes Elucidate Their Genetic Diversity and Vector Capacities.</title>
        <authorList>
            <consortium name="Tick Genome and Microbiome Consortium (TIGMIC)"/>
            <person name="Jia N."/>
            <person name="Wang J."/>
            <person name="Shi W."/>
            <person name="Du L."/>
            <person name="Sun Y."/>
            <person name="Zhan W."/>
            <person name="Jiang J.F."/>
            <person name="Wang Q."/>
            <person name="Zhang B."/>
            <person name="Ji P."/>
            <person name="Bell-Sakyi L."/>
            <person name="Cui X.M."/>
            <person name="Yuan T.T."/>
            <person name="Jiang B.G."/>
            <person name="Yang W.F."/>
            <person name="Lam T.T."/>
            <person name="Chang Q.C."/>
            <person name="Ding S.J."/>
            <person name="Wang X.J."/>
            <person name="Zhu J.G."/>
            <person name="Ruan X.D."/>
            <person name="Zhao L."/>
            <person name="Wei J.T."/>
            <person name="Ye R.Z."/>
            <person name="Que T.C."/>
            <person name="Du C.H."/>
            <person name="Zhou Y.H."/>
            <person name="Cheng J.X."/>
            <person name="Dai P.F."/>
            <person name="Guo W.B."/>
            <person name="Han X.H."/>
            <person name="Huang E.J."/>
            <person name="Li L.F."/>
            <person name="Wei W."/>
            <person name="Gao Y.C."/>
            <person name="Liu J.Z."/>
            <person name="Shao H.Z."/>
            <person name="Wang X."/>
            <person name="Wang C.C."/>
            <person name="Yang T.C."/>
            <person name="Huo Q.B."/>
            <person name="Li W."/>
            <person name="Chen H.Y."/>
            <person name="Chen S.E."/>
            <person name="Zhou L.G."/>
            <person name="Ni X.B."/>
            <person name="Tian J.H."/>
            <person name="Sheng Y."/>
            <person name="Liu T."/>
            <person name="Pan Y.S."/>
            <person name="Xia L.Y."/>
            <person name="Li J."/>
            <person name="Zhao F."/>
            <person name="Cao W.C."/>
        </authorList>
    </citation>
    <scope>NUCLEOTIDE SEQUENCE</scope>
    <source>
        <strain evidence="21">Rsan-2018</strain>
    </source>
</reference>
<dbReference type="GO" id="GO:0006887">
    <property type="term" value="P:exocytosis"/>
    <property type="evidence" value="ECO:0007669"/>
    <property type="project" value="UniProtKB-KW"/>
</dbReference>
<evidence type="ECO:0000256" key="1">
    <source>
        <dbReference type="ARBA" id="ARBA00004123"/>
    </source>
</evidence>
<comment type="caution">
    <text evidence="21">The sequence shown here is derived from an EMBL/GenBank/DDBJ whole genome shotgun (WGS) entry which is preliminary data.</text>
</comment>
<dbReference type="SUPFAM" id="SSF48452">
    <property type="entry name" value="TPR-like"/>
    <property type="match status" value="1"/>
</dbReference>
<gene>
    <name evidence="21" type="ORF">HPB52_001008</name>
</gene>
<keyword evidence="8" id="KW-0472">Membrane</keyword>
<evidence type="ECO:0000256" key="7">
    <source>
        <dbReference type="ARBA" id="ARBA00022483"/>
    </source>
</evidence>
<dbReference type="Proteomes" id="UP000821837">
    <property type="component" value="Unassembled WGS sequence"/>
</dbReference>
<evidence type="ECO:0000256" key="15">
    <source>
        <dbReference type="ARBA" id="ARBA00023043"/>
    </source>
</evidence>
<dbReference type="GO" id="GO:0043596">
    <property type="term" value="C:nuclear replication fork"/>
    <property type="evidence" value="ECO:0007669"/>
    <property type="project" value="TreeGrafter"/>
</dbReference>
<accession>A0A9D4P9J9</accession>
<keyword evidence="14" id="KW-0638">Presynaptic neurotoxin</keyword>
<dbReference type="Gene3D" id="3.80.10.10">
    <property type="entry name" value="Ribonuclease Inhibitor"/>
    <property type="match status" value="2"/>
</dbReference>
<feature type="repeat" description="ANK" evidence="19">
    <location>
        <begin position="355"/>
        <end position="387"/>
    </location>
</feature>
<proteinExistence type="inferred from homology"/>
<keyword evidence="9" id="KW-0433">Leucine-rich repeat</keyword>
<dbReference type="InterPro" id="IPR019734">
    <property type="entry name" value="TPR_rpt"/>
</dbReference>
<evidence type="ECO:0000256" key="2">
    <source>
        <dbReference type="ARBA" id="ARBA00004175"/>
    </source>
</evidence>
<evidence type="ECO:0000256" key="18">
    <source>
        <dbReference type="ARBA" id="ARBA00023298"/>
    </source>
</evidence>
<dbReference type="SMART" id="SM00248">
    <property type="entry name" value="ANK"/>
    <property type="match status" value="3"/>
</dbReference>
<dbReference type="AlphaFoldDB" id="A0A9D4P9J9"/>
<dbReference type="PANTHER" id="PTHR46358">
    <property type="entry name" value="TONSOKU-LIKE PROTEIN"/>
    <property type="match status" value="1"/>
</dbReference>
<dbReference type="Pfam" id="PF13516">
    <property type="entry name" value="LRR_6"/>
    <property type="match status" value="1"/>
</dbReference>
<keyword evidence="10" id="KW-0677">Repeat</keyword>
<dbReference type="Gene3D" id="1.25.40.10">
    <property type="entry name" value="Tetratricopeptide repeat domain"/>
    <property type="match status" value="1"/>
</dbReference>
<keyword evidence="7" id="KW-0268">Exocytosis</keyword>
<dbReference type="InterPro" id="IPR011990">
    <property type="entry name" value="TPR-like_helical_dom_sf"/>
</dbReference>
<evidence type="ECO:0000313" key="22">
    <source>
        <dbReference type="Proteomes" id="UP000821837"/>
    </source>
</evidence>
<dbReference type="EMBL" id="JABSTV010001255">
    <property type="protein sequence ID" value="KAH7934824.1"/>
    <property type="molecule type" value="Genomic_DNA"/>
</dbReference>
<dbReference type="PROSITE" id="PS50297">
    <property type="entry name" value="ANK_REP_REGION"/>
    <property type="match status" value="3"/>
</dbReference>
<evidence type="ECO:0000256" key="11">
    <source>
        <dbReference type="ARBA" id="ARBA00022763"/>
    </source>
</evidence>
<dbReference type="InterPro" id="IPR052311">
    <property type="entry name" value="MMS22L-TONSL_complex_comp"/>
</dbReference>
<reference evidence="21" key="2">
    <citation type="submission" date="2021-09" db="EMBL/GenBank/DDBJ databases">
        <authorList>
            <person name="Jia N."/>
            <person name="Wang J."/>
            <person name="Shi W."/>
            <person name="Du L."/>
            <person name="Sun Y."/>
            <person name="Zhan W."/>
            <person name="Jiang J."/>
            <person name="Wang Q."/>
            <person name="Zhang B."/>
            <person name="Ji P."/>
            <person name="Sakyi L.B."/>
            <person name="Cui X."/>
            <person name="Yuan T."/>
            <person name="Jiang B."/>
            <person name="Yang W."/>
            <person name="Lam T.T.-Y."/>
            <person name="Chang Q."/>
            <person name="Ding S."/>
            <person name="Wang X."/>
            <person name="Zhu J."/>
            <person name="Ruan X."/>
            <person name="Zhao L."/>
            <person name="Wei J."/>
            <person name="Que T."/>
            <person name="Du C."/>
            <person name="Cheng J."/>
            <person name="Dai P."/>
            <person name="Han X."/>
            <person name="Huang E."/>
            <person name="Gao Y."/>
            <person name="Liu J."/>
            <person name="Shao H."/>
            <person name="Ye R."/>
            <person name="Li L."/>
            <person name="Wei W."/>
            <person name="Wang X."/>
            <person name="Wang C."/>
            <person name="Huo Q."/>
            <person name="Li W."/>
            <person name="Guo W."/>
            <person name="Chen H."/>
            <person name="Chen S."/>
            <person name="Zhou L."/>
            <person name="Zhou L."/>
            <person name="Ni X."/>
            <person name="Tian J."/>
            <person name="Zhou Y."/>
            <person name="Sheng Y."/>
            <person name="Liu T."/>
            <person name="Pan Y."/>
            <person name="Xia L."/>
            <person name="Li J."/>
            <person name="Zhao F."/>
            <person name="Cao W."/>
        </authorList>
    </citation>
    <scope>NUCLEOTIDE SEQUENCE</scope>
    <source>
        <strain evidence="21">Rsan-2018</strain>
        <tissue evidence="21">Larvae</tissue>
    </source>
</reference>
<evidence type="ECO:0000256" key="3">
    <source>
        <dbReference type="ARBA" id="ARBA00004286"/>
    </source>
</evidence>
<dbReference type="GO" id="GO:0000724">
    <property type="term" value="P:double-strand break repair via homologous recombination"/>
    <property type="evidence" value="ECO:0007669"/>
    <property type="project" value="TreeGrafter"/>
</dbReference>
<feature type="repeat" description="ANK" evidence="19">
    <location>
        <begin position="421"/>
        <end position="453"/>
    </location>
</feature>
<keyword evidence="18" id="KW-1053">Target membrane</keyword>
<keyword evidence="13" id="KW-0156">Chromatin regulator</keyword>
<dbReference type="SUPFAM" id="SSF48403">
    <property type="entry name" value="Ankyrin repeat"/>
    <property type="match status" value="1"/>
</dbReference>
<comment type="similarity">
    <text evidence="4">Belongs to the Tonsoku family.</text>
</comment>
<keyword evidence="17" id="KW-0539">Nucleus</keyword>
<keyword evidence="15 19" id="KW-0040">ANK repeat</keyword>
<evidence type="ECO:0000256" key="16">
    <source>
        <dbReference type="ARBA" id="ARBA00023204"/>
    </source>
</evidence>
<dbReference type="Pfam" id="PF13176">
    <property type="entry name" value="TPR_7"/>
    <property type="match status" value="1"/>
</dbReference>
<evidence type="ECO:0000256" key="14">
    <source>
        <dbReference type="ARBA" id="ARBA00023028"/>
    </source>
</evidence>
<dbReference type="SMART" id="SM00368">
    <property type="entry name" value="LRR_RI"/>
    <property type="match status" value="4"/>
</dbReference>
<keyword evidence="16" id="KW-0234">DNA repair</keyword>
<dbReference type="InterPro" id="IPR032675">
    <property type="entry name" value="LRR_dom_sf"/>
</dbReference>
<evidence type="ECO:0000256" key="5">
    <source>
        <dbReference type="ARBA" id="ARBA00017829"/>
    </source>
</evidence>
<dbReference type="GO" id="GO:0031297">
    <property type="term" value="P:replication fork processing"/>
    <property type="evidence" value="ECO:0007669"/>
    <property type="project" value="TreeGrafter"/>
</dbReference>
<feature type="compositionally biased region" description="Acidic residues" evidence="20">
    <location>
        <begin position="327"/>
        <end position="337"/>
    </location>
</feature>
<sequence length="1035" mass="112620">MLVMKGRLMLNMGLLYDAVEDPNAVNSFRNALVLFIKHGDSKQDLCRCLSALANIHLRQGNSETALSLAGRLLDIGQEAKRPDIKCEAHLLRGAAMLQAGDREGARTAFKHAMRQKSPIQEDHERASLCVRLSQALRNWDLDLKEAKDPAARVEIHEMAGDALVQCLLSRPALKEYEMAVEEALSSPEAITQKKLANLYVSLAETCSDIREYDSALKYYRIELSLRADEPDEVASTKLSIARILQKTCSEGAPEVLDAIQEAVTLSRAAGKPSLELESLEELVAVQGSADSEVQDRMQHLQAIVDDTDSSTQSQQSGPLSDINLEDISEASDSDPEFTDSARRPRKKLEEKINTKGETKLHKACIDGCLKKVKELLRMGHSVNVRDYSGWQPLHEAANYGYLEIVKCLVEAGAHVSSPGMNGVTPLHDALGNGHLEVALYLLEKGARPSVRTAEGESPLDIVRKWKHENQSTMSPAEEECLQKVELRLKEANPAIDDIALLRPASEDGPWIASQSLKSRVSGPALVREADDWLEDDLSRPRPRSRCPAEPELPALVTEMDDWLEDDIPKSRSKTSLMEPGLPATRKRNRSSEQSFSSKVLRLEENETEGNVTDDSNGAEVIDTADSEEFDVLPSATSSACNAAATSSGSPSAAMSLHSGGNLSVRVRILNTLFLVPLPRGAASERTVGWLATEAAKRYQDFQGMRPVLRITLPDGALLDPSDCIDTLLHGPHAEVVGQVESWDLPPLAERYRSECDRKNVSACTNLATILQPCVDSGDFSIPCFHVKNVDFLFRALRHQDPLHTLDISGTVLTPTAVAALCDCLATLRSLNKLSLKCTGFRPSYLSTAVQTLQKAQADLLCTELDLSYNPIGSDGGSALAALLAHVPQLRVLRVESCELSDPGLYLRGLRLLEVLHVGFNLLSADALSALEPVLDANPLRLLDLSGCFAGNIPRLGELLVSFLSKAKCKLAEIGIGCCGLTDSDIDVLGSLGNSSLCKLDIRASPGIRHESVESLSQKLGGVKISSDHGTYDCCL</sequence>
<evidence type="ECO:0000256" key="9">
    <source>
        <dbReference type="ARBA" id="ARBA00022614"/>
    </source>
</evidence>
<feature type="region of interest" description="Disordered" evidence="20">
    <location>
        <begin position="327"/>
        <end position="353"/>
    </location>
</feature>
<evidence type="ECO:0000256" key="10">
    <source>
        <dbReference type="ARBA" id="ARBA00022737"/>
    </source>
</evidence>
<evidence type="ECO:0000256" key="17">
    <source>
        <dbReference type="ARBA" id="ARBA00023242"/>
    </source>
</evidence>
<dbReference type="GO" id="GO:0044231">
    <property type="term" value="C:host cell presynaptic membrane"/>
    <property type="evidence" value="ECO:0007669"/>
    <property type="project" value="UniProtKB-KW"/>
</dbReference>
<keyword evidence="6" id="KW-0158">Chromosome</keyword>
<evidence type="ECO:0000256" key="12">
    <source>
        <dbReference type="ARBA" id="ARBA00022803"/>
    </source>
</evidence>
<dbReference type="GO" id="GO:0006325">
    <property type="term" value="P:chromatin organization"/>
    <property type="evidence" value="ECO:0007669"/>
    <property type="project" value="UniProtKB-KW"/>
</dbReference>
<evidence type="ECO:0000313" key="21">
    <source>
        <dbReference type="EMBL" id="KAH7934824.1"/>
    </source>
</evidence>
<evidence type="ECO:0000256" key="13">
    <source>
        <dbReference type="ARBA" id="ARBA00022853"/>
    </source>
</evidence>
<dbReference type="PROSITE" id="PS50088">
    <property type="entry name" value="ANK_REPEAT"/>
    <property type="match status" value="3"/>
</dbReference>
<feature type="region of interest" description="Disordered" evidence="20">
    <location>
        <begin position="567"/>
        <end position="619"/>
    </location>
</feature>
<dbReference type="PANTHER" id="PTHR46358:SF1">
    <property type="entry name" value="TONSOKU-LIKE PROTEIN"/>
    <property type="match status" value="1"/>
</dbReference>
<dbReference type="SUPFAM" id="SSF52047">
    <property type="entry name" value="RNI-like"/>
    <property type="match status" value="1"/>
</dbReference>
<dbReference type="Gene3D" id="1.25.40.20">
    <property type="entry name" value="Ankyrin repeat-containing domain"/>
    <property type="match status" value="1"/>
</dbReference>
<keyword evidence="14" id="KW-0528">Neurotoxin</keyword>
<dbReference type="VEuPathDB" id="VectorBase:RSAN_043345"/>
<keyword evidence="12" id="KW-0802">TPR repeat</keyword>
<dbReference type="Pfam" id="PF12796">
    <property type="entry name" value="Ank_2"/>
    <property type="match status" value="1"/>
</dbReference>
<feature type="region of interest" description="Disordered" evidence="20">
    <location>
        <begin position="536"/>
        <end position="555"/>
    </location>
</feature>
<keyword evidence="11" id="KW-0227">DNA damage</keyword>
<keyword evidence="8" id="KW-1052">Target cell membrane</keyword>
<comment type="subcellular location">
    <subcellularLocation>
        <location evidence="3">Chromosome</location>
    </subcellularLocation>
    <subcellularLocation>
        <location evidence="1">Nucleus</location>
    </subcellularLocation>
    <subcellularLocation>
        <location evidence="2">Target cell membrane</location>
    </subcellularLocation>
</comment>
<organism evidence="21 22">
    <name type="scientific">Rhipicephalus sanguineus</name>
    <name type="common">Brown dog tick</name>
    <name type="synonym">Ixodes sanguineus</name>
    <dbReference type="NCBI Taxonomy" id="34632"/>
    <lineage>
        <taxon>Eukaryota</taxon>
        <taxon>Metazoa</taxon>
        <taxon>Ecdysozoa</taxon>
        <taxon>Arthropoda</taxon>
        <taxon>Chelicerata</taxon>
        <taxon>Arachnida</taxon>
        <taxon>Acari</taxon>
        <taxon>Parasitiformes</taxon>
        <taxon>Ixodida</taxon>
        <taxon>Ixodoidea</taxon>
        <taxon>Ixodidae</taxon>
        <taxon>Rhipicephalinae</taxon>
        <taxon>Rhipicephalus</taxon>
        <taxon>Rhipicephalus</taxon>
    </lineage>
</organism>
<feature type="repeat" description="ANK" evidence="19">
    <location>
        <begin position="388"/>
        <end position="420"/>
    </location>
</feature>